<comment type="caution">
    <text evidence="1">The sequence shown here is derived from an EMBL/GenBank/DDBJ whole genome shotgun (WGS) entry which is preliminary data.</text>
</comment>
<dbReference type="RefSeq" id="WP_054371397.1">
    <property type="nucleotide sequence ID" value="NZ_AZYO01000004.1"/>
</dbReference>
<sequence>MSRRISQSITPTTDDVAALRAPFVVKGANDPVIAELRQYLKQVVPGWLSKLSDDQELTRERLAEITAAVAARRAVIEALPDGKARTAALTALDRTTTIVTEMDAELAGVSAFSGSGA</sequence>
<name>A0A0M8PSB8_RHORH</name>
<evidence type="ECO:0000313" key="1">
    <source>
        <dbReference type="EMBL" id="KOS57568.1"/>
    </source>
</evidence>
<dbReference type="EMBL" id="AZYO01000004">
    <property type="protein sequence ID" value="KOS57568.1"/>
    <property type="molecule type" value="Genomic_DNA"/>
</dbReference>
<reference evidence="2" key="2">
    <citation type="submission" date="2015-01" db="EMBL/GenBank/DDBJ databases">
        <title>Draft genome sequence of potential hydrocarbon metabolising strain of Rhodococcus rhodochrous.</title>
        <authorList>
            <person name="Aggarwal R.K."/>
            <person name="Dawar C."/>
        </authorList>
    </citation>
    <scope>NUCLEOTIDE SEQUENCE [LARGE SCALE GENOMIC DNA]</scope>
    <source>
        <strain evidence="2">KG-21</strain>
    </source>
</reference>
<reference evidence="1 2" key="1">
    <citation type="journal article" date="2015" name="Genome Announc.">
        <title>Draft Genome Sequence of Rhodococcus rhodochrous Strain KG-21, a Soil Isolate from Oil Fields of Krishna-Godavari Basin, India.</title>
        <authorList>
            <person name="Dawar C."/>
            <person name="Aggarwal R.K."/>
        </authorList>
    </citation>
    <scope>NUCLEOTIDE SEQUENCE [LARGE SCALE GENOMIC DNA]</scope>
    <source>
        <strain evidence="1 2">KG-21</strain>
    </source>
</reference>
<dbReference type="Proteomes" id="UP000037712">
    <property type="component" value="Unassembled WGS sequence"/>
</dbReference>
<accession>A0A0M8PSB8</accession>
<evidence type="ECO:0000313" key="2">
    <source>
        <dbReference type="Proteomes" id="UP000037712"/>
    </source>
</evidence>
<organism evidence="1 2">
    <name type="scientific">Rhodococcus rhodochrous KG-21</name>
    <dbReference type="NCBI Taxonomy" id="1441923"/>
    <lineage>
        <taxon>Bacteria</taxon>
        <taxon>Bacillati</taxon>
        <taxon>Actinomycetota</taxon>
        <taxon>Actinomycetes</taxon>
        <taxon>Mycobacteriales</taxon>
        <taxon>Nocardiaceae</taxon>
        <taxon>Rhodococcus</taxon>
    </lineage>
</organism>
<proteinExistence type="predicted"/>
<dbReference type="AlphaFoldDB" id="A0A0M8PSB8"/>
<gene>
    <name evidence="1" type="ORF">Z051_03550</name>
</gene>
<protein>
    <submittedName>
        <fullName evidence="1">Uncharacterized protein</fullName>
    </submittedName>
</protein>
<dbReference type="PATRIC" id="fig|1441923.3.peg.774"/>